<dbReference type="Proteomes" id="UP001201812">
    <property type="component" value="Unassembled WGS sequence"/>
</dbReference>
<gene>
    <name evidence="1" type="ORF">DdX_04682</name>
</gene>
<comment type="caution">
    <text evidence="1">The sequence shown here is derived from an EMBL/GenBank/DDBJ whole genome shotgun (WGS) entry which is preliminary data.</text>
</comment>
<proteinExistence type="predicted"/>
<accession>A0AAD4N7Y9</accession>
<dbReference type="EMBL" id="JAKKPZ010000005">
    <property type="protein sequence ID" value="KAI1720452.1"/>
    <property type="molecule type" value="Genomic_DNA"/>
</dbReference>
<evidence type="ECO:0000313" key="2">
    <source>
        <dbReference type="Proteomes" id="UP001201812"/>
    </source>
</evidence>
<evidence type="ECO:0000313" key="1">
    <source>
        <dbReference type="EMBL" id="KAI1720452.1"/>
    </source>
</evidence>
<keyword evidence="2" id="KW-1185">Reference proteome</keyword>
<name>A0AAD4N7Y9_9BILA</name>
<reference evidence="1" key="1">
    <citation type="submission" date="2022-01" db="EMBL/GenBank/DDBJ databases">
        <title>Genome Sequence Resource for Two Populations of Ditylenchus destructor, the Migratory Endoparasitic Phytonematode.</title>
        <authorList>
            <person name="Zhang H."/>
            <person name="Lin R."/>
            <person name="Xie B."/>
        </authorList>
    </citation>
    <scope>NUCLEOTIDE SEQUENCE</scope>
    <source>
        <strain evidence="1">BazhouSP</strain>
    </source>
</reference>
<organism evidence="1 2">
    <name type="scientific">Ditylenchus destructor</name>
    <dbReference type="NCBI Taxonomy" id="166010"/>
    <lineage>
        <taxon>Eukaryota</taxon>
        <taxon>Metazoa</taxon>
        <taxon>Ecdysozoa</taxon>
        <taxon>Nematoda</taxon>
        <taxon>Chromadorea</taxon>
        <taxon>Rhabditida</taxon>
        <taxon>Tylenchina</taxon>
        <taxon>Tylenchomorpha</taxon>
        <taxon>Sphaerularioidea</taxon>
        <taxon>Anguinidae</taxon>
        <taxon>Anguininae</taxon>
        <taxon>Ditylenchus</taxon>
    </lineage>
</organism>
<protein>
    <submittedName>
        <fullName evidence="1">Uncharacterized protein</fullName>
    </submittedName>
</protein>
<sequence>MSRSDLSKCIRCKYSSKIGGPGDFPTAIQVFNTTLWQYQTGVRGNKKQIRVLKSIMTGGHTADRRAIEQWRSSEGGRKSLKQYPPSTYGVVMAEYRDTDRSVNA</sequence>
<dbReference type="AlphaFoldDB" id="A0AAD4N7Y9"/>